<gene>
    <name evidence="1" type="ORF">NAES01612_LOCUS3605</name>
</gene>
<reference evidence="1" key="1">
    <citation type="submission" date="2021-01" db="EMBL/GenBank/DDBJ databases">
        <authorList>
            <person name="Corre E."/>
            <person name="Pelletier E."/>
            <person name="Niang G."/>
            <person name="Scheremetjew M."/>
            <person name="Finn R."/>
            <person name="Kale V."/>
            <person name="Holt S."/>
            <person name="Cochrane G."/>
            <person name="Meng A."/>
            <person name="Brown T."/>
            <person name="Cohen L."/>
        </authorList>
    </citation>
    <scope>NUCLEOTIDE SEQUENCE</scope>
    <source>
        <strain evidence="1">SoJaBio B1-5/56/2</strain>
    </source>
</reference>
<evidence type="ECO:0000313" key="1">
    <source>
        <dbReference type="EMBL" id="CAE2281295.1"/>
    </source>
</evidence>
<dbReference type="AlphaFoldDB" id="A0A7S4NE18"/>
<dbReference type="EMBL" id="HBKR01005369">
    <property type="protein sequence ID" value="CAE2281295.1"/>
    <property type="molecule type" value="Transcribed_RNA"/>
</dbReference>
<sequence>MGNGHDVISFESRVEGVSRDLGDNNYGSISYEITGGTGRYEGAQGWLVDYFWGYGDSPAFLIGAWGCFCVPLNKQQQPQQPQPQQVLQTQTQRLWERTHEHVRNQYNPTNSCSLAQEHALQFLNHDHLRPVFSDNVNIPTEERRREYEAERGFLPEDDEPGIWLTFGWVKDPQHCFVVLSGGGFHGTVELWTYLADNSEEDRSQQFEDAREAEDHVTLGQLVIYGFEQVRLPEHEH</sequence>
<accession>A0A7S4NE18</accession>
<protein>
    <submittedName>
        <fullName evidence="1">Uncharacterized protein</fullName>
    </submittedName>
</protein>
<organism evidence="1">
    <name type="scientific">Paramoeba aestuarina</name>
    <dbReference type="NCBI Taxonomy" id="180227"/>
    <lineage>
        <taxon>Eukaryota</taxon>
        <taxon>Amoebozoa</taxon>
        <taxon>Discosea</taxon>
        <taxon>Flabellinia</taxon>
        <taxon>Dactylopodida</taxon>
        <taxon>Paramoebidae</taxon>
        <taxon>Paramoeba</taxon>
    </lineage>
</organism>
<proteinExistence type="predicted"/>
<name>A0A7S4NE18_9EUKA</name>